<feature type="region of interest" description="Disordered" evidence="1">
    <location>
        <begin position="1"/>
        <end position="60"/>
    </location>
</feature>
<organism evidence="2 3">
    <name type="scientific">Cymbomonas tetramitiformis</name>
    <dbReference type="NCBI Taxonomy" id="36881"/>
    <lineage>
        <taxon>Eukaryota</taxon>
        <taxon>Viridiplantae</taxon>
        <taxon>Chlorophyta</taxon>
        <taxon>Pyramimonadophyceae</taxon>
        <taxon>Pyramimonadales</taxon>
        <taxon>Pyramimonadaceae</taxon>
        <taxon>Cymbomonas</taxon>
    </lineage>
</organism>
<name>A0AAE0H0M5_9CHLO</name>
<reference evidence="2 3" key="1">
    <citation type="journal article" date="2015" name="Genome Biol. Evol.">
        <title>Comparative Genomics of a Bacterivorous Green Alga Reveals Evolutionary Causalities and Consequences of Phago-Mixotrophic Mode of Nutrition.</title>
        <authorList>
            <person name="Burns J.A."/>
            <person name="Paasch A."/>
            <person name="Narechania A."/>
            <person name="Kim E."/>
        </authorList>
    </citation>
    <scope>NUCLEOTIDE SEQUENCE [LARGE SCALE GENOMIC DNA]</scope>
    <source>
        <strain evidence="2 3">PLY_AMNH</strain>
    </source>
</reference>
<dbReference type="EMBL" id="LGRX02000738">
    <property type="protein sequence ID" value="KAK3287770.1"/>
    <property type="molecule type" value="Genomic_DNA"/>
</dbReference>
<dbReference type="AlphaFoldDB" id="A0AAE0H0M5"/>
<dbReference type="Proteomes" id="UP001190700">
    <property type="component" value="Unassembled WGS sequence"/>
</dbReference>
<evidence type="ECO:0000256" key="1">
    <source>
        <dbReference type="SAM" id="MobiDB-lite"/>
    </source>
</evidence>
<feature type="compositionally biased region" description="Acidic residues" evidence="1">
    <location>
        <begin position="10"/>
        <end position="22"/>
    </location>
</feature>
<accession>A0AAE0H0M5</accession>
<evidence type="ECO:0000313" key="2">
    <source>
        <dbReference type="EMBL" id="KAK3287770.1"/>
    </source>
</evidence>
<gene>
    <name evidence="2" type="ORF">CYMTET_4724</name>
</gene>
<proteinExistence type="predicted"/>
<keyword evidence="3" id="KW-1185">Reference proteome</keyword>
<sequence>MGSGAVLTFEEFDSDEEEDESEYPVGYFDDSEDSLEEEDKDYGHLAPPLFSDSRLEQGSSLDTGLQLESYGGVLQPSMEEDFLPQREFSVGTVSFHLPDTEEFENDNFPEAAFAEGGEFDEDYTAEEWAAWNAGAYDAQEYGGAREEFAEHFDSYDGEEYYSDDY</sequence>
<protein>
    <submittedName>
        <fullName evidence="2">Uncharacterized protein</fullName>
    </submittedName>
</protein>
<comment type="caution">
    <text evidence="2">The sequence shown here is derived from an EMBL/GenBank/DDBJ whole genome shotgun (WGS) entry which is preliminary data.</text>
</comment>
<evidence type="ECO:0000313" key="3">
    <source>
        <dbReference type="Proteomes" id="UP001190700"/>
    </source>
</evidence>
<feature type="compositionally biased region" description="Acidic residues" evidence="1">
    <location>
        <begin position="29"/>
        <end position="40"/>
    </location>
</feature>